<gene>
    <name evidence="4" type="ORF">H480_18391</name>
</gene>
<evidence type="ECO:0000256" key="2">
    <source>
        <dbReference type="PROSITE-ProRule" id="PRU01091"/>
    </source>
</evidence>
<protein>
    <submittedName>
        <fullName evidence="4">SARP family transcriptional regulator fused with ATPase domain</fullName>
    </submittedName>
</protein>
<dbReference type="EMBL" id="AOUO01000244">
    <property type="protein sequence ID" value="EOD67046.1"/>
    <property type="molecule type" value="Genomic_DNA"/>
</dbReference>
<evidence type="ECO:0000256" key="1">
    <source>
        <dbReference type="ARBA" id="ARBA00023125"/>
    </source>
</evidence>
<dbReference type="Gene3D" id="1.25.40.10">
    <property type="entry name" value="Tetratricopeptide repeat domain"/>
    <property type="match status" value="1"/>
</dbReference>
<dbReference type="InterPro" id="IPR016032">
    <property type="entry name" value="Sig_transdc_resp-reg_C-effctor"/>
</dbReference>
<evidence type="ECO:0000313" key="4">
    <source>
        <dbReference type="EMBL" id="EOD67046.1"/>
    </source>
</evidence>
<dbReference type="PANTHER" id="PTHR35807:SF1">
    <property type="entry name" value="TRANSCRIPTIONAL REGULATOR REDD"/>
    <property type="match status" value="1"/>
</dbReference>
<dbReference type="SUPFAM" id="SSF46894">
    <property type="entry name" value="C-terminal effector domain of the bipartite response regulators"/>
    <property type="match status" value="1"/>
</dbReference>
<dbReference type="InterPro" id="IPR001867">
    <property type="entry name" value="OmpR/PhoB-type_DNA-bd"/>
</dbReference>
<comment type="caution">
    <text evidence="4">The sequence shown here is derived from an EMBL/GenBank/DDBJ whole genome shotgun (WGS) entry which is preliminary data.</text>
</comment>
<name>R1I3H7_9PSEU</name>
<dbReference type="InterPro" id="IPR051677">
    <property type="entry name" value="AfsR-DnrI-RedD_regulator"/>
</dbReference>
<dbReference type="RefSeq" id="WP_003085196.1">
    <property type="nucleotide sequence ID" value="NZ_AOUO01000244.1"/>
</dbReference>
<evidence type="ECO:0000313" key="5">
    <source>
        <dbReference type="Proteomes" id="UP000014139"/>
    </source>
</evidence>
<dbReference type="Gene3D" id="1.10.10.10">
    <property type="entry name" value="Winged helix-like DNA-binding domain superfamily/Winged helix DNA-binding domain"/>
    <property type="match status" value="1"/>
</dbReference>
<dbReference type="GO" id="GO:0000160">
    <property type="term" value="P:phosphorelay signal transduction system"/>
    <property type="evidence" value="ECO:0007669"/>
    <property type="project" value="InterPro"/>
</dbReference>
<dbReference type="AlphaFoldDB" id="R1I3H7"/>
<accession>R1I3H7</accession>
<organism evidence="4 5">
    <name type="scientific">Amycolatopsis vancoresmycina DSM 44592</name>
    <dbReference type="NCBI Taxonomy" id="1292037"/>
    <lineage>
        <taxon>Bacteria</taxon>
        <taxon>Bacillati</taxon>
        <taxon>Actinomycetota</taxon>
        <taxon>Actinomycetes</taxon>
        <taxon>Pseudonocardiales</taxon>
        <taxon>Pseudonocardiaceae</taxon>
        <taxon>Amycolatopsis</taxon>
    </lineage>
</organism>
<dbReference type="GO" id="GO:0003677">
    <property type="term" value="F:DNA binding"/>
    <property type="evidence" value="ECO:0007669"/>
    <property type="project" value="UniProtKB-UniRule"/>
</dbReference>
<evidence type="ECO:0000259" key="3">
    <source>
        <dbReference type="PROSITE" id="PS51755"/>
    </source>
</evidence>
<proteinExistence type="predicted"/>
<keyword evidence="5" id="KW-1185">Reference proteome</keyword>
<dbReference type="GO" id="GO:0006355">
    <property type="term" value="P:regulation of DNA-templated transcription"/>
    <property type="evidence" value="ECO:0007669"/>
    <property type="project" value="InterPro"/>
</dbReference>
<dbReference type="PANTHER" id="PTHR35807">
    <property type="entry name" value="TRANSCRIPTIONAL REGULATOR REDD-RELATED"/>
    <property type="match status" value="1"/>
</dbReference>
<feature type="non-terminal residue" evidence="4">
    <location>
        <position position="135"/>
    </location>
</feature>
<reference evidence="4 5" key="1">
    <citation type="submission" date="2013-02" db="EMBL/GenBank/DDBJ databases">
        <title>Draft genome sequence of Amycolatopsis vancoresmycina strain DSM 44592T.</title>
        <authorList>
            <person name="Kumar S."/>
            <person name="Kaur N."/>
            <person name="Kaur C."/>
            <person name="Raghava G.P.S."/>
            <person name="Mayilraj S."/>
        </authorList>
    </citation>
    <scope>NUCLEOTIDE SEQUENCE [LARGE SCALE GENOMIC DNA]</scope>
    <source>
        <strain evidence="4 5">DSM 44592</strain>
    </source>
</reference>
<dbReference type="Proteomes" id="UP000014139">
    <property type="component" value="Unassembled WGS sequence"/>
</dbReference>
<dbReference type="SMART" id="SM00862">
    <property type="entry name" value="Trans_reg_C"/>
    <property type="match status" value="1"/>
</dbReference>
<dbReference type="Pfam" id="PF00486">
    <property type="entry name" value="Trans_reg_C"/>
    <property type="match status" value="1"/>
</dbReference>
<dbReference type="InterPro" id="IPR011990">
    <property type="entry name" value="TPR-like_helical_dom_sf"/>
</dbReference>
<dbReference type="InterPro" id="IPR036388">
    <property type="entry name" value="WH-like_DNA-bd_sf"/>
</dbReference>
<feature type="DNA-binding region" description="OmpR/PhoB-type" evidence="2">
    <location>
        <begin position="1"/>
        <end position="95"/>
    </location>
</feature>
<keyword evidence="1 2" id="KW-0238">DNA-binding</keyword>
<sequence>MQFAILGPVEAHRPDGTPVALGGPQLRGLLALLALDAGRVVSAGRLIDGLHGEHPPEGAAEALQSQVSRLRRRLRDGGAPDGLVEFTPAGYRLAVDPAAVDVHRFERLTAQARETADPAVQLELFTEALALWRGA</sequence>
<feature type="domain" description="OmpR/PhoB-type" evidence="3">
    <location>
        <begin position="1"/>
        <end position="95"/>
    </location>
</feature>
<dbReference type="PROSITE" id="PS51755">
    <property type="entry name" value="OMPR_PHOB"/>
    <property type="match status" value="1"/>
</dbReference>